<dbReference type="InterPro" id="IPR050278">
    <property type="entry name" value="Serine_Prot_S9B/DPPIV"/>
</dbReference>
<dbReference type="Gene3D" id="2.140.10.30">
    <property type="entry name" value="Dipeptidylpeptidase IV, N-terminal domain"/>
    <property type="match status" value="2"/>
</dbReference>
<feature type="domain" description="Dipeptidylpeptidase IV N-terminal" evidence="3">
    <location>
        <begin position="236"/>
        <end position="504"/>
    </location>
</feature>
<sequence>MFHVFRIACLALCLLSKSSIAQTLGVLTVEKIMRDPKKWIGTSPTEIAWSEDSKTIYFNWNPNKNAGDSLYGYDLSSKKINKIAPAERRTLPAKSNVFDKQKAQRLYEKNGDIFLISTADFKVRQLTNTVERESNPVFSGDNEKVIFTQGMNLFSITLESGLLSQLTDFKTGTKKADPNPDGQEKFLKDDQLAMFEVLKERKAKKDAGKKITDAERASYPKEIYIGEKSLTNQEISPDGRYITYRLTQTNKAAKSTIVPNYVTESGFTEDISARTKVGAPTSDSEFWVYNVKRDTTLRVSVKDIPGITDKPDYVKDYPKLDSAWKNKQRDVIINGPFWSENGENAVVIVRSTDAKDRWIMAFNPETLTLKLLDRQRDEAWIGGPGIGGYPMSSGEIGFIDENTIYFQSEETGYSHLYSLDVTSGKKTALTSGKFEVQHVNLSKDKKTFYLITNEVHPGEQHFYSMPVAGGQRVRITHQTGAHEVTLSPDETKLAIRYSQSNVPWELFVMENPAVSHAKTAKPEQITQSVTQEFLSYPWRKAKVVTIKATDGQDIYARVYEPRKSNGKAVIFVHGAGYLQNAHKWWSQYFREYMFNNMLVDQGYTVLDLDYRASSGYGRDWRTGIYRFMGGKDLTDNVDGAKWLIKNYGINPKKIGIYGGSYGGFITLMGLFTAPDVFAAGAALRPVTDWAAYNHPYTANILNEPQSDSLAYRKSSPIYYAAGLKNNLLICHGMVDVNVHYQDVVRLSQRLIELGKNNWELASYPMEDHAFVEASSWTDEYKRIWKLFEEKL</sequence>
<dbReference type="Proteomes" id="UP001139000">
    <property type="component" value="Unassembled WGS sequence"/>
</dbReference>
<dbReference type="EMBL" id="JAJTTC010000002">
    <property type="protein sequence ID" value="MCF0062232.1"/>
    <property type="molecule type" value="Genomic_DNA"/>
</dbReference>
<evidence type="ECO:0000259" key="2">
    <source>
        <dbReference type="Pfam" id="PF00326"/>
    </source>
</evidence>
<evidence type="ECO:0000313" key="5">
    <source>
        <dbReference type="Proteomes" id="UP001139000"/>
    </source>
</evidence>
<dbReference type="Pfam" id="PF00326">
    <property type="entry name" value="Peptidase_S9"/>
    <property type="match status" value="1"/>
</dbReference>
<gene>
    <name evidence="4" type="ORF">LXM26_12075</name>
</gene>
<keyword evidence="1" id="KW-0732">Signal</keyword>
<dbReference type="InterPro" id="IPR011659">
    <property type="entry name" value="WD40"/>
</dbReference>
<dbReference type="InterPro" id="IPR002469">
    <property type="entry name" value="Peptidase_S9B_N"/>
</dbReference>
<keyword evidence="5" id="KW-1185">Reference proteome</keyword>
<dbReference type="GO" id="GO:0006508">
    <property type="term" value="P:proteolysis"/>
    <property type="evidence" value="ECO:0007669"/>
    <property type="project" value="InterPro"/>
</dbReference>
<reference evidence="4" key="1">
    <citation type="submission" date="2021-12" db="EMBL/GenBank/DDBJ databases">
        <title>Novel species in genus Dyadobacter.</title>
        <authorList>
            <person name="Ma C."/>
        </authorList>
    </citation>
    <scope>NUCLEOTIDE SEQUENCE</scope>
    <source>
        <strain evidence="4">LJ419</strain>
    </source>
</reference>
<dbReference type="AlphaFoldDB" id="A0A9X1TEP0"/>
<name>A0A9X1TEP0_9BACT</name>
<dbReference type="Pfam" id="PF00930">
    <property type="entry name" value="DPPIV_N"/>
    <property type="match status" value="1"/>
</dbReference>
<protein>
    <submittedName>
        <fullName evidence="4">Prolyl oligopeptidase family serine peptidase</fullName>
    </submittedName>
</protein>
<proteinExistence type="predicted"/>
<accession>A0A9X1TEP0</accession>
<dbReference type="Gene3D" id="3.40.50.1820">
    <property type="entry name" value="alpha/beta hydrolase"/>
    <property type="match status" value="1"/>
</dbReference>
<organism evidence="4 5">
    <name type="scientific">Dyadobacter chenwenxiniae</name>
    <dbReference type="NCBI Taxonomy" id="2906456"/>
    <lineage>
        <taxon>Bacteria</taxon>
        <taxon>Pseudomonadati</taxon>
        <taxon>Bacteroidota</taxon>
        <taxon>Cytophagia</taxon>
        <taxon>Cytophagales</taxon>
        <taxon>Spirosomataceae</taxon>
        <taxon>Dyadobacter</taxon>
    </lineage>
</organism>
<evidence type="ECO:0000313" key="4">
    <source>
        <dbReference type="EMBL" id="MCF0062232.1"/>
    </source>
</evidence>
<comment type="caution">
    <text evidence="4">The sequence shown here is derived from an EMBL/GenBank/DDBJ whole genome shotgun (WGS) entry which is preliminary data.</text>
</comment>
<dbReference type="InterPro" id="IPR029058">
    <property type="entry name" value="AB_hydrolase_fold"/>
</dbReference>
<dbReference type="GO" id="GO:0008236">
    <property type="term" value="F:serine-type peptidase activity"/>
    <property type="evidence" value="ECO:0007669"/>
    <property type="project" value="InterPro"/>
</dbReference>
<evidence type="ECO:0000259" key="3">
    <source>
        <dbReference type="Pfam" id="PF00930"/>
    </source>
</evidence>
<dbReference type="SUPFAM" id="SSF53474">
    <property type="entry name" value="alpha/beta-Hydrolases"/>
    <property type="match status" value="1"/>
</dbReference>
<dbReference type="Pfam" id="PF07676">
    <property type="entry name" value="PD40"/>
    <property type="match status" value="1"/>
</dbReference>
<dbReference type="InterPro" id="IPR001375">
    <property type="entry name" value="Peptidase_S9_cat"/>
</dbReference>
<dbReference type="GO" id="GO:0008239">
    <property type="term" value="F:dipeptidyl-peptidase activity"/>
    <property type="evidence" value="ECO:0007669"/>
    <property type="project" value="TreeGrafter"/>
</dbReference>
<evidence type="ECO:0000256" key="1">
    <source>
        <dbReference type="SAM" id="SignalP"/>
    </source>
</evidence>
<feature type="signal peptide" evidence="1">
    <location>
        <begin position="1"/>
        <end position="21"/>
    </location>
</feature>
<feature type="chain" id="PRO_5040835155" evidence="1">
    <location>
        <begin position="22"/>
        <end position="791"/>
    </location>
</feature>
<dbReference type="PANTHER" id="PTHR11731:SF193">
    <property type="entry name" value="DIPEPTIDYL PEPTIDASE 9"/>
    <property type="match status" value="1"/>
</dbReference>
<dbReference type="RefSeq" id="WP_234655404.1">
    <property type="nucleotide sequence ID" value="NZ_CP094997.1"/>
</dbReference>
<feature type="domain" description="Peptidase S9 prolyl oligopeptidase catalytic" evidence="2">
    <location>
        <begin position="597"/>
        <end position="791"/>
    </location>
</feature>
<dbReference type="SUPFAM" id="SSF82171">
    <property type="entry name" value="DPP6 N-terminal domain-like"/>
    <property type="match status" value="1"/>
</dbReference>
<dbReference type="PANTHER" id="PTHR11731">
    <property type="entry name" value="PROTEASE FAMILY S9B,C DIPEPTIDYL-PEPTIDASE IV-RELATED"/>
    <property type="match status" value="1"/>
</dbReference>